<reference evidence="1 2" key="1">
    <citation type="submission" date="2011-08" db="EMBL/GenBank/DDBJ databases">
        <title>The Genome Sequence of Eubacteriaceae bacterium CM5.</title>
        <authorList>
            <consortium name="The Broad Institute Genome Sequencing Platform"/>
            <person name="Earl A."/>
            <person name="Ward D."/>
            <person name="Feldgarden M."/>
            <person name="Gevers D."/>
            <person name="Sizova M."/>
            <person name="Hazen A."/>
            <person name="Epstein S."/>
            <person name="Young S.K."/>
            <person name="Zeng Q."/>
            <person name="Gargeya S."/>
            <person name="Fitzgerald M."/>
            <person name="Haas B."/>
            <person name="Abouelleil A."/>
            <person name="Alvarado L."/>
            <person name="Arachchi H.M."/>
            <person name="Berlin A."/>
            <person name="Brown A."/>
            <person name="Chapman S.B."/>
            <person name="Chen Z."/>
            <person name="Dunbar C."/>
            <person name="Freedman E."/>
            <person name="Gearin G."/>
            <person name="Gellesch M."/>
            <person name="Goldberg J."/>
            <person name="Griggs A."/>
            <person name="Gujja S."/>
            <person name="Heiman D."/>
            <person name="Howarth C."/>
            <person name="Larson L."/>
            <person name="Lui A."/>
            <person name="MacDonald P.J.P."/>
            <person name="Montmayeur A."/>
            <person name="Murphy C."/>
            <person name="Neiman D."/>
            <person name="Pearson M."/>
            <person name="Priest M."/>
            <person name="Roberts A."/>
            <person name="Saif S."/>
            <person name="Shea T."/>
            <person name="Shenoy N."/>
            <person name="Sisk P."/>
            <person name="Stolte C."/>
            <person name="Sykes S."/>
            <person name="Wortman J."/>
            <person name="Nusbaum C."/>
            <person name="Birren B."/>
        </authorList>
    </citation>
    <scope>NUCLEOTIDE SEQUENCE [LARGE SCALE GENOMIC DNA]</scope>
    <source>
        <strain evidence="1 2">CM5</strain>
    </source>
</reference>
<protein>
    <submittedName>
        <fullName evidence="1">Uncharacterized protein</fullName>
    </submittedName>
</protein>
<organism evidence="1 2">
    <name type="scientific">Peptoanaerobacter stomatis</name>
    <dbReference type="NCBI Taxonomy" id="796937"/>
    <lineage>
        <taxon>Bacteria</taxon>
        <taxon>Bacillati</taxon>
        <taxon>Bacillota</taxon>
        <taxon>Clostridia</taxon>
        <taxon>Peptostreptococcales</taxon>
        <taxon>Filifactoraceae</taxon>
        <taxon>Peptoanaerobacter</taxon>
    </lineage>
</organism>
<gene>
    <name evidence="1" type="ORF">HMPREF9628_01542</name>
</gene>
<sequence>MMKKFFKVFLAIFILCAMSIHQIYAVSVLKPKKLITLPIEAFHSNLAVHKGTLYYMIYEKRGIYSENSPTFFAKDIMSSKKAVKILEAVDYQPSFHLLSDGNLYITTHYGGGFMGGNLAVLLNKTDIIDNKKDDQIYLVGYGSYDVDIENKKFYGFPDPYFMGESEGKEHFYKFYSDVMHHPNVNFSAVKKDVVYCIKCPYSKNVEDESQYGIVAIDRKSGKDTVLIPGIYNMTMGENQIYYWKQDENDKTANLLYSYSLKDSKTTLICNHTDPDFNIIPIGGKAFFMGNEEYTPKKEGEYFKKYTTLYMAENGKCTPLYSNMEWFVTDGKNMAVLFQGKNKSEIKLINKDGIEFANLTVPVSQANLFISGKDLIVWSWQDKSVRYYEVPNVK</sequence>
<accession>G9XCG5</accession>
<dbReference type="HOGENOM" id="CLU_703686_0_0_9"/>
<name>G9XCG5_9FIRM</name>
<dbReference type="EMBL" id="AFZG01000022">
    <property type="protein sequence ID" value="EHL19358.1"/>
    <property type="molecule type" value="Genomic_DNA"/>
</dbReference>
<dbReference type="RefSeq" id="WP_009529495.1">
    <property type="nucleotide sequence ID" value="NZ_JH414609.1"/>
</dbReference>
<proteinExistence type="predicted"/>
<evidence type="ECO:0000313" key="2">
    <source>
        <dbReference type="Proteomes" id="UP000003379"/>
    </source>
</evidence>
<dbReference type="AlphaFoldDB" id="G9XCG5"/>
<dbReference type="Proteomes" id="UP000003379">
    <property type="component" value="Unassembled WGS sequence"/>
</dbReference>
<comment type="caution">
    <text evidence="1">The sequence shown here is derived from an EMBL/GenBank/DDBJ whole genome shotgun (WGS) entry which is preliminary data.</text>
</comment>
<evidence type="ECO:0000313" key="1">
    <source>
        <dbReference type="EMBL" id="EHL19358.1"/>
    </source>
</evidence>